<protein>
    <submittedName>
        <fullName evidence="1">Uncharacterized protein</fullName>
    </submittedName>
</protein>
<evidence type="ECO:0000313" key="2">
    <source>
        <dbReference type="Proteomes" id="UP001432027"/>
    </source>
</evidence>
<name>A0AAV5UP24_9BILA</name>
<sequence length="116" mass="13478">VPRAAKRSSMTLRNRKRSASFFVATGRMMDIANKHSFIYKWLFPTNAGVLPAIPNDNPNPLDRLFNEEKIVIARMEGTERVTDENELASHLSRMGLLDGRIRGRHFSWLRQLHFRQ</sequence>
<gene>
    <name evidence="1" type="ORF">PENTCL1PPCAC_30134</name>
</gene>
<proteinExistence type="predicted"/>
<comment type="caution">
    <text evidence="1">The sequence shown here is derived from an EMBL/GenBank/DDBJ whole genome shotgun (WGS) entry which is preliminary data.</text>
</comment>
<reference evidence="1" key="1">
    <citation type="submission" date="2023-10" db="EMBL/GenBank/DDBJ databases">
        <title>Genome assembly of Pristionchus species.</title>
        <authorList>
            <person name="Yoshida K."/>
            <person name="Sommer R.J."/>
        </authorList>
    </citation>
    <scope>NUCLEOTIDE SEQUENCE</scope>
    <source>
        <strain evidence="1">RS0144</strain>
    </source>
</reference>
<dbReference type="EMBL" id="BTSX01000006">
    <property type="protein sequence ID" value="GMT07960.1"/>
    <property type="molecule type" value="Genomic_DNA"/>
</dbReference>
<evidence type="ECO:0000313" key="1">
    <source>
        <dbReference type="EMBL" id="GMT07960.1"/>
    </source>
</evidence>
<dbReference type="AlphaFoldDB" id="A0AAV5UP24"/>
<feature type="non-terminal residue" evidence="1">
    <location>
        <position position="1"/>
    </location>
</feature>
<keyword evidence="2" id="KW-1185">Reference proteome</keyword>
<feature type="non-terminal residue" evidence="1">
    <location>
        <position position="116"/>
    </location>
</feature>
<organism evidence="1 2">
    <name type="scientific">Pristionchus entomophagus</name>
    <dbReference type="NCBI Taxonomy" id="358040"/>
    <lineage>
        <taxon>Eukaryota</taxon>
        <taxon>Metazoa</taxon>
        <taxon>Ecdysozoa</taxon>
        <taxon>Nematoda</taxon>
        <taxon>Chromadorea</taxon>
        <taxon>Rhabditida</taxon>
        <taxon>Rhabditina</taxon>
        <taxon>Diplogasteromorpha</taxon>
        <taxon>Diplogasteroidea</taxon>
        <taxon>Neodiplogasteridae</taxon>
        <taxon>Pristionchus</taxon>
    </lineage>
</organism>
<dbReference type="Proteomes" id="UP001432027">
    <property type="component" value="Unassembled WGS sequence"/>
</dbReference>
<accession>A0AAV5UP24</accession>